<sequence length="97" mass="11096">MLKIFKVTAILEGISYLVLFANMLIIKNNNPELYHTLLRPLGMTHGVLFIGYILLAFLLKKSMNWDLKTFAIILVASLIPFGTFYIEKKYLETKANA</sequence>
<evidence type="ECO:0000256" key="1">
    <source>
        <dbReference type="ARBA" id="ARBA00004651"/>
    </source>
</evidence>
<dbReference type="InterPro" id="IPR023845">
    <property type="entry name" value="DUF3817_TM"/>
</dbReference>
<proteinExistence type="predicted"/>
<dbReference type="Pfam" id="PF12823">
    <property type="entry name" value="DUF3817"/>
    <property type="match status" value="1"/>
</dbReference>
<dbReference type="EMBL" id="FMVC01000003">
    <property type="protein sequence ID" value="SCY42439.1"/>
    <property type="molecule type" value="Genomic_DNA"/>
</dbReference>
<reference evidence="8 11" key="2">
    <citation type="submission" date="2016-08" db="EMBL/GenBank/DDBJ databases">
        <title>Complete genome sequence of Flavobacterium johnsoniae strain GSE09, a volatile-producing biocontrol agent isolated from cucumber (Cucumis sativus).</title>
        <authorList>
            <person name="Jeong J.-J."/>
            <person name="Oh J.Y."/>
            <person name="Jim Y.J."/>
            <person name="Sang M.K."/>
            <person name="Kim K.D."/>
        </authorList>
    </citation>
    <scope>NUCLEOTIDE SEQUENCE [LARGE SCALE GENOMIC DNA]</scope>
    <source>
        <strain evidence="8 11">GSE09</strain>
    </source>
</reference>
<dbReference type="Proteomes" id="UP000290433">
    <property type="component" value="Unassembled WGS sequence"/>
</dbReference>
<dbReference type="EMBL" id="CP016907">
    <property type="protein sequence ID" value="AOC96839.1"/>
    <property type="molecule type" value="Genomic_DNA"/>
</dbReference>
<evidence type="ECO:0000313" key="13">
    <source>
        <dbReference type="Proteomes" id="UP000290433"/>
    </source>
</evidence>
<dbReference type="EMBL" id="JUIV01000007">
    <property type="protein sequence ID" value="RYJ38661.1"/>
    <property type="molecule type" value="Genomic_DNA"/>
</dbReference>
<dbReference type="GeneID" id="32309639"/>
<evidence type="ECO:0000313" key="8">
    <source>
        <dbReference type="EMBL" id="AOC96839.1"/>
    </source>
</evidence>
<protein>
    <submittedName>
        <fullName evidence="9">Integral membrane protein</fullName>
    </submittedName>
</protein>
<dbReference type="PANTHER" id="PTHR40077">
    <property type="entry name" value="MEMBRANE PROTEIN-RELATED"/>
    <property type="match status" value="1"/>
</dbReference>
<accession>A0A1G5FT53</accession>
<reference evidence="9 13" key="1">
    <citation type="submission" date="2014-12" db="EMBL/GenBank/DDBJ databases">
        <title>Genome sequence of Flavobacterium anhuiense RCM74.</title>
        <authorList>
            <person name="Kim J.F."/>
            <person name="Song J.Y."/>
            <person name="Kwak M.-J."/>
            <person name="Lee S.-W."/>
        </authorList>
    </citation>
    <scope>NUCLEOTIDE SEQUENCE [LARGE SCALE GENOMIC DNA]</scope>
    <source>
        <strain evidence="9 13">RCM74</strain>
    </source>
</reference>
<organism evidence="9 13">
    <name type="scientific">Flavobacterium anhuiense</name>
    <dbReference type="NCBI Taxonomy" id="459526"/>
    <lineage>
        <taxon>Bacteria</taxon>
        <taxon>Pseudomonadati</taxon>
        <taxon>Bacteroidota</taxon>
        <taxon>Flavobacteriia</taxon>
        <taxon>Flavobacteriales</taxon>
        <taxon>Flavobacteriaceae</taxon>
        <taxon>Flavobacterium</taxon>
    </lineage>
</organism>
<evidence type="ECO:0000259" key="7">
    <source>
        <dbReference type="Pfam" id="PF12823"/>
    </source>
</evidence>
<keyword evidence="4 6" id="KW-1133">Transmembrane helix</keyword>
<keyword evidence="2" id="KW-1003">Cell membrane</keyword>
<evidence type="ECO:0000313" key="11">
    <source>
        <dbReference type="Proteomes" id="UP000093276"/>
    </source>
</evidence>
<keyword evidence="12" id="KW-1185">Reference proteome</keyword>
<evidence type="ECO:0000256" key="4">
    <source>
        <dbReference type="ARBA" id="ARBA00022989"/>
    </source>
</evidence>
<dbReference type="AlphaFoldDB" id="A0A1G5FT53"/>
<dbReference type="RefSeq" id="WP_008464118.1">
    <property type="nucleotide sequence ID" value="NZ_CP016907.1"/>
</dbReference>
<dbReference type="GO" id="GO:0005886">
    <property type="term" value="C:plasma membrane"/>
    <property type="evidence" value="ECO:0007669"/>
    <property type="project" value="UniProtKB-SubCell"/>
</dbReference>
<keyword evidence="3 6" id="KW-0812">Transmembrane</keyword>
<feature type="domain" description="DUF3817" evidence="7">
    <location>
        <begin position="2"/>
        <end position="90"/>
    </location>
</feature>
<dbReference type="Proteomes" id="UP000199307">
    <property type="component" value="Unassembled WGS sequence"/>
</dbReference>
<comment type="subcellular location">
    <subcellularLocation>
        <location evidence="1">Cell membrane</location>
        <topology evidence="1">Multi-pass membrane protein</topology>
    </subcellularLocation>
</comment>
<dbReference type="PANTHER" id="PTHR40077:SF1">
    <property type="entry name" value="MEMBRANE PROTEIN"/>
    <property type="match status" value="1"/>
</dbReference>
<gene>
    <name evidence="8" type="ORF">BB050_03760</name>
    <name evidence="9" type="ORF">NU08_2247</name>
    <name evidence="10" type="ORF">SAMN02927916_2020</name>
</gene>
<evidence type="ECO:0000256" key="3">
    <source>
        <dbReference type="ARBA" id="ARBA00022692"/>
    </source>
</evidence>
<name>A0A1G5FT53_9FLAO</name>
<evidence type="ECO:0000256" key="5">
    <source>
        <dbReference type="ARBA" id="ARBA00023136"/>
    </source>
</evidence>
<feature type="transmembrane region" description="Helical" evidence="6">
    <location>
        <begin position="7"/>
        <end position="26"/>
    </location>
</feature>
<evidence type="ECO:0000313" key="9">
    <source>
        <dbReference type="EMBL" id="RYJ38661.1"/>
    </source>
</evidence>
<feature type="transmembrane region" description="Helical" evidence="6">
    <location>
        <begin position="70"/>
        <end position="86"/>
    </location>
</feature>
<evidence type="ECO:0000256" key="6">
    <source>
        <dbReference type="SAM" id="Phobius"/>
    </source>
</evidence>
<evidence type="ECO:0000256" key="2">
    <source>
        <dbReference type="ARBA" id="ARBA00022475"/>
    </source>
</evidence>
<dbReference type="Proteomes" id="UP000093276">
    <property type="component" value="Chromosome"/>
</dbReference>
<feature type="transmembrane region" description="Helical" evidence="6">
    <location>
        <begin position="38"/>
        <end position="58"/>
    </location>
</feature>
<dbReference type="OrthoDB" id="1121311at2"/>
<keyword evidence="5 6" id="KW-0472">Membrane</keyword>
<evidence type="ECO:0000313" key="12">
    <source>
        <dbReference type="Proteomes" id="UP000199307"/>
    </source>
</evidence>
<reference evidence="10 12" key="3">
    <citation type="submission" date="2016-10" db="EMBL/GenBank/DDBJ databases">
        <authorList>
            <person name="Varghese N."/>
            <person name="Submissions S."/>
        </authorList>
    </citation>
    <scope>NUCLEOTIDE SEQUENCE [LARGE SCALE GENOMIC DNA]</scope>
    <source>
        <strain evidence="10 12">CGMCC 1.6859</strain>
    </source>
</reference>
<evidence type="ECO:0000313" key="10">
    <source>
        <dbReference type="EMBL" id="SCY42439.1"/>
    </source>
</evidence>
<dbReference type="KEGG" id="fjg:BB050_03760"/>
<dbReference type="NCBIfam" id="TIGR03954">
    <property type="entry name" value="integ_memb_HG"/>
    <property type="match status" value="1"/>
</dbReference>